<reference evidence="2" key="1">
    <citation type="submission" date="2020-03" db="EMBL/GenBank/DDBJ databases">
        <title>A high-quality chromosome-level genome assembly of a woody plant with both climbing and erect habits, Rhamnella rubrinervis.</title>
        <authorList>
            <person name="Lu Z."/>
            <person name="Yang Y."/>
            <person name="Zhu X."/>
            <person name="Sun Y."/>
        </authorList>
    </citation>
    <scope>NUCLEOTIDE SEQUENCE</scope>
    <source>
        <strain evidence="2">BYM</strain>
        <tissue evidence="2">Leaf</tissue>
    </source>
</reference>
<feature type="compositionally biased region" description="Basic and acidic residues" evidence="1">
    <location>
        <begin position="288"/>
        <end position="300"/>
    </location>
</feature>
<dbReference type="EMBL" id="VOIH02000008">
    <property type="protein sequence ID" value="KAF3440201.1"/>
    <property type="molecule type" value="Genomic_DNA"/>
</dbReference>
<name>A0A8K0GW69_9ROSA</name>
<sequence>MEHVTGKCRYSEPATITTRAGLVARIYGPWLKVGVAGSISFITPMMDSTLGHENRGAVEVIARTENFAESSLINASTDETLETKVCAKHEYGKEIEKEINETDFQNMIDMCPELESLFSLKWKSSKYALDLKVVVIDKLRREGFDVLKFQFWARRGLSFLSALEAHRREEVRALELGDLENEMLEWLRVGQSLVSPAHSPRIIGEATNVLQKKREYSEPTNNLNSGEEESYVDSREWEEATTIDEIVSDLQAVEIQVQSTFSPPSNFKLGSSSGRYFTRSQTARSRRSWKDLARRNRGVEDGSGEGSSKRGNESNNKKEKRDFREAEETGQYMPPLFHDYSIMELQGFRPGKG</sequence>
<feature type="region of interest" description="Disordered" evidence="1">
    <location>
        <begin position="213"/>
        <end position="234"/>
    </location>
</feature>
<evidence type="ECO:0000313" key="3">
    <source>
        <dbReference type="Proteomes" id="UP000796880"/>
    </source>
</evidence>
<keyword evidence="3" id="KW-1185">Reference proteome</keyword>
<evidence type="ECO:0000256" key="1">
    <source>
        <dbReference type="SAM" id="MobiDB-lite"/>
    </source>
</evidence>
<accession>A0A8K0GW69</accession>
<feature type="region of interest" description="Disordered" evidence="1">
    <location>
        <begin position="261"/>
        <end position="336"/>
    </location>
</feature>
<gene>
    <name evidence="2" type="ORF">FNV43_RR18482</name>
</gene>
<organism evidence="2 3">
    <name type="scientific">Rhamnella rubrinervis</name>
    <dbReference type="NCBI Taxonomy" id="2594499"/>
    <lineage>
        <taxon>Eukaryota</taxon>
        <taxon>Viridiplantae</taxon>
        <taxon>Streptophyta</taxon>
        <taxon>Embryophyta</taxon>
        <taxon>Tracheophyta</taxon>
        <taxon>Spermatophyta</taxon>
        <taxon>Magnoliopsida</taxon>
        <taxon>eudicotyledons</taxon>
        <taxon>Gunneridae</taxon>
        <taxon>Pentapetalae</taxon>
        <taxon>rosids</taxon>
        <taxon>fabids</taxon>
        <taxon>Rosales</taxon>
        <taxon>Rhamnaceae</taxon>
        <taxon>rhamnoid group</taxon>
        <taxon>Rhamneae</taxon>
        <taxon>Rhamnella</taxon>
    </lineage>
</organism>
<feature type="compositionally biased region" description="Basic and acidic residues" evidence="1">
    <location>
        <begin position="307"/>
        <end position="327"/>
    </location>
</feature>
<feature type="compositionally biased region" description="Polar residues" evidence="1">
    <location>
        <begin position="261"/>
        <end position="283"/>
    </location>
</feature>
<protein>
    <submittedName>
        <fullName evidence="2">Uncharacterized protein</fullName>
    </submittedName>
</protein>
<proteinExistence type="predicted"/>
<comment type="caution">
    <text evidence="2">The sequence shown here is derived from an EMBL/GenBank/DDBJ whole genome shotgun (WGS) entry which is preliminary data.</text>
</comment>
<dbReference type="AlphaFoldDB" id="A0A8K0GW69"/>
<dbReference type="Proteomes" id="UP000796880">
    <property type="component" value="Unassembled WGS sequence"/>
</dbReference>
<evidence type="ECO:0000313" key="2">
    <source>
        <dbReference type="EMBL" id="KAF3440201.1"/>
    </source>
</evidence>